<evidence type="ECO:0000256" key="8">
    <source>
        <dbReference type="ARBA" id="ARBA00023012"/>
    </source>
</evidence>
<dbReference type="Gene3D" id="1.10.287.130">
    <property type="match status" value="1"/>
</dbReference>
<evidence type="ECO:0000256" key="4">
    <source>
        <dbReference type="ARBA" id="ARBA00022679"/>
    </source>
</evidence>
<evidence type="ECO:0000256" key="3">
    <source>
        <dbReference type="ARBA" id="ARBA00022553"/>
    </source>
</evidence>
<dbReference type="InterPro" id="IPR036890">
    <property type="entry name" value="HATPase_C_sf"/>
</dbReference>
<keyword evidence="7" id="KW-0067">ATP-binding</keyword>
<dbReference type="GO" id="GO:0000155">
    <property type="term" value="F:phosphorelay sensor kinase activity"/>
    <property type="evidence" value="ECO:0007669"/>
    <property type="project" value="InterPro"/>
</dbReference>
<dbReference type="EC" id="2.7.13.3" evidence="2"/>
<evidence type="ECO:0000256" key="5">
    <source>
        <dbReference type="ARBA" id="ARBA00022741"/>
    </source>
</evidence>
<dbReference type="Pfam" id="PF17158">
    <property type="entry name" value="MASE4"/>
    <property type="match status" value="1"/>
</dbReference>
<keyword evidence="4 11" id="KW-0808">Transferase</keyword>
<feature type="transmembrane region" description="Helical" evidence="9">
    <location>
        <begin position="56"/>
        <end position="77"/>
    </location>
</feature>
<dbReference type="Proteomes" id="UP000328092">
    <property type="component" value="Unassembled WGS sequence"/>
</dbReference>
<keyword evidence="5" id="KW-0547">Nucleotide-binding</keyword>
<evidence type="ECO:0000256" key="6">
    <source>
        <dbReference type="ARBA" id="ARBA00022777"/>
    </source>
</evidence>
<dbReference type="RefSeq" id="WP_139861064.1">
    <property type="nucleotide sequence ID" value="NZ_CAADFC020000013.1"/>
</dbReference>
<keyword evidence="9" id="KW-0812">Transmembrane</keyword>
<dbReference type="InterPro" id="IPR036097">
    <property type="entry name" value="HisK_dim/P_sf"/>
</dbReference>
<dbReference type="CDD" id="cd00082">
    <property type="entry name" value="HisKA"/>
    <property type="match status" value="1"/>
</dbReference>
<feature type="transmembrane region" description="Helical" evidence="9">
    <location>
        <begin position="159"/>
        <end position="184"/>
    </location>
</feature>
<dbReference type="Gene3D" id="3.30.565.10">
    <property type="entry name" value="Histidine kinase-like ATPase, C-terminal domain"/>
    <property type="match status" value="1"/>
</dbReference>
<dbReference type="PROSITE" id="PS50109">
    <property type="entry name" value="HIS_KIN"/>
    <property type="match status" value="1"/>
</dbReference>
<dbReference type="SMART" id="SM00387">
    <property type="entry name" value="HATPase_c"/>
    <property type="match status" value="1"/>
</dbReference>
<evidence type="ECO:0000259" key="10">
    <source>
        <dbReference type="PROSITE" id="PS50109"/>
    </source>
</evidence>
<evidence type="ECO:0000313" key="12">
    <source>
        <dbReference type="Proteomes" id="UP000328092"/>
    </source>
</evidence>
<dbReference type="SUPFAM" id="SSF55874">
    <property type="entry name" value="ATPase domain of HSP90 chaperone/DNA topoisomerase II/histidine kinase"/>
    <property type="match status" value="1"/>
</dbReference>
<dbReference type="InterPro" id="IPR005467">
    <property type="entry name" value="His_kinase_dom"/>
</dbReference>
<evidence type="ECO:0000313" key="11">
    <source>
        <dbReference type="EMBL" id="VIO71610.1"/>
    </source>
</evidence>
<feature type="transmembrane region" description="Helical" evidence="9">
    <location>
        <begin position="204"/>
        <end position="224"/>
    </location>
</feature>
<dbReference type="AlphaFoldDB" id="A0A508TBJ5"/>
<dbReference type="InterPro" id="IPR003661">
    <property type="entry name" value="HisK_dim/P_dom"/>
</dbReference>
<proteinExistence type="predicted"/>
<comment type="caution">
    <text evidence="11">The sequence shown here is derived from an EMBL/GenBank/DDBJ whole genome shotgun (WGS) entry which is preliminary data.</text>
</comment>
<dbReference type="InterPro" id="IPR033424">
    <property type="entry name" value="MASE4"/>
</dbReference>
<evidence type="ECO:0000256" key="1">
    <source>
        <dbReference type="ARBA" id="ARBA00000085"/>
    </source>
</evidence>
<feature type="transmembrane region" description="Helical" evidence="9">
    <location>
        <begin position="258"/>
        <end position="279"/>
    </location>
</feature>
<evidence type="ECO:0000256" key="2">
    <source>
        <dbReference type="ARBA" id="ARBA00012438"/>
    </source>
</evidence>
<keyword evidence="6" id="KW-0418">Kinase</keyword>
<name>A0A508TBJ5_9BRAD</name>
<dbReference type="GO" id="GO:0005524">
    <property type="term" value="F:ATP binding"/>
    <property type="evidence" value="ECO:0007669"/>
    <property type="project" value="UniProtKB-KW"/>
</dbReference>
<dbReference type="InterPro" id="IPR004358">
    <property type="entry name" value="Sig_transdc_His_kin-like_C"/>
</dbReference>
<evidence type="ECO:0000256" key="9">
    <source>
        <dbReference type="SAM" id="Phobius"/>
    </source>
</evidence>
<feature type="transmembrane region" description="Helical" evidence="9">
    <location>
        <begin position="89"/>
        <end position="107"/>
    </location>
</feature>
<evidence type="ECO:0000256" key="7">
    <source>
        <dbReference type="ARBA" id="ARBA00022840"/>
    </source>
</evidence>
<feature type="domain" description="Histidine kinase" evidence="10">
    <location>
        <begin position="313"/>
        <end position="530"/>
    </location>
</feature>
<feature type="transmembrane region" description="Helical" evidence="9">
    <location>
        <begin position="127"/>
        <end position="147"/>
    </location>
</feature>
<dbReference type="SUPFAM" id="SSF47384">
    <property type="entry name" value="Homodimeric domain of signal transducing histidine kinase"/>
    <property type="match status" value="1"/>
</dbReference>
<dbReference type="SMART" id="SM00388">
    <property type="entry name" value="HisKA"/>
    <property type="match status" value="1"/>
</dbReference>
<dbReference type="EMBL" id="CAADFC020000013">
    <property type="protein sequence ID" value="VIO71610.1"/>
    <property type="molecule type" value="Genomic_DNA"/>
</dbReference>
<organism evidence="11 12">
    <name type="scientific">Bradyrhizobium ivorense</name>
    <dbReference type="NCBI Taxonomy" id="2511166"/>
    <lineage>
        <taxon>Bacteria</taxon>
        <taxon>Pseudomonadati</taxon>
        <taxon>Pseudomonadota</taxon>
        <taxon>Alphaproteobacteria</taxon>
        <taxon>Hyphomicrobiales</taxon>
        <taxon>Nitrobacteraceae</taxon>
        <taxon>Bradyrhizobium</taxon>
    </lineage>
</organism>
<dbReference type="OrthoDB" id="9789238at2"/>
<dbReference type="Pfam" id="PF02518">
    <property type="entry name" value="HATPase_c"/>
    <property type="match status" value="1"/>
</dbReference>
<keyword evidence="9" id="KW-0472">Membrane</keyword>
<keyword evidence="9" id="KW-1133">Transmembrane helix</keyword>
<accession>A0A508TBJ5</accession>
<keyword evidence="3" id="KW-0597">Phosphoprotein</keyword>
<keyword evidence="8" id="KW-0902">Two-component regulatory system</keyword>
<gene>
    <name evidence="11" type="primary">fixL_3</name>
    <name evidence="11" type="ORF">CI1B_37970</name>
</gene>
<dbReference type="PANTHER" id="PTHR43065">
    <property type="entry name" value="SENSOR HISTIDINE KINASE"/>
    <property type="match status" value="1"/>
</dbReference>
<sequence>MRAVSAVPEERPLTLVTLPPSRTQRRLALGVVLASLIAFSIVAGPLSTFQLPRIDAFVPCYGTAIVVNDLITAVLLLNQSAISRSRATLAVASAYLFAGLMVIPWLLTFPGVFAPGGLLGAGLQSTAWLSVLRYFGFPAFIIGYALLKDADPPRGSWEGSVGATILSHVAMSTAIVCIATVLVIASDAYLPAIAIDRVHFSTFWRYLASCLIVWCAVAITLLWFRRLSVLDLWLMVALCAYAIEIYLSAFVGPARFSAAWIAARIFGFVSSILVLSVLLHEITTLYTQLLRAVLAHRREREARLLTGDTVSASIAHEIKQPLTAIAASAKAGLNWLDRVDPDPNVDRARDALRRVEAAGQSADAVIENIRAHFKVGARTHASLDIDDVIQGALAAVRDRLRIHRVAVRADLHGLLPRITGERIQLQQVLVNLMTNAIDAMAMTNGERVLFISSEVRDSGYVMVSVEDTGNGIATDAVDRIFNPMFTTKPDGMGMGLSICRSIIEAHHGRLWVTPNHGRGAMFHFTVPIASGSAC</sequence>
<dbReference type="PRINTS" id="PR00344">
    <property type="entry name" value="BCTRLSENSOR"/>
</dbReference>
<dbReference type="PANTHER" id="PTHR43065:SF10">
    <property type="entry name" value="PEROXIDE STRESS-ACTIVATED HISTIDINE KINASE MAK3"/>
    <property type="match status" value="1"/>
</dbReference>
<dbReference type="Pfam" id="PF00512">
    <property type="entry name" value="HisKA"/>
    <property type="match status" value="1"/>
</dbReference>
<protein>
    <recommendedName>
        <fullName evidence="2">histidine kinase</fullName>
        <ecNumber evidence="2">2.7.13.3</ecNumber>
    </recommendedName>
</protein>
<keyword evidence="12" id="KW-1185">Reference proteome</keyword>
<comment type="catalytic activity">
    <reaction evidence="1">
        <text>ATP + protein L-histidine = ADP + protein N-phospho-L-histidine.</text>
        <dbReference type="EC" id="2.7.13.3"/>
    </reaction>
</comment>
<dbReference type="InterPro" id="IPR003594">
    <property type="entry name" value="HATPase_dom"/>
</dbReference>
<feature type="transmembrane region" description="Helical" evidence="9">
    <location>
        <begin position="27"/>
        <end position="44"/>
    </location>
</feature>
<feature type="transmembrane region" description="Helical" evidence="9">
    <location>
        <begin position="231"/>
        <end position="252"/>
    </location>
</feature>
<reference evidence="11" key="1">
    <citation type="submission" date="2019-02" db="EMBL/GenBank/DDBJ databases">
        <authorList>
            <person name="Pothier F.J."/>
        </authorList>
    </citation>
    <scope>NUCLEOTIDE SEQUENCE</scope>
    <source>
        <strain evidence="11">CI-1B</strain>
    </source>
</reference>